<dbReference type="EMBL" id="AWTC01000001">
    <property type="protein sequence ID" value="EST13655.1"/>
    <property type="molecule type" value="Genomic_DNA"/>
</dbReference>
<evidence type="ECO:0000256" key="2">
    <source>
        <dbReference type="SAM" id="SignalP"/>
    </source>
</evidence>
<feature type="region of interest" description="Disordered" evidence="1">
    <location>
        <begin position="28"/>
        <end position="76"/>
    </location>
</feature>
<proteinExistence type="predicted"/>
<protein>
    <recommendedName>
        <fullName evidence="5">Lipoprotein</fullName>
    </recommendedName>
</protein>
<feature type="signal peptide" evidence="2">
    <location>
        <begin position="1"/>
        <end position="23"/>
    </location>
</feature>
<comment type="caution">
    <text evidence="3">The sequence shown here is derived from an EMBL/GenBank/DDBJ whole genome shotgun (WGS) entry which is preliminary data.</text>
</comment>
<sequence length="287" mass="30647">MKNLIIVITLMLTCILITGCAQSYQSKSPNYGADQSSSNDKSYSSSKAGKSSNGTSSNGSSIQSGNSNSSAGKVNSSASAVKTGSLQQVLKDTRSLLKSQNQVRLPQTLPVEKGKYISAIVKKDSPGYTVTFKQTNTPIQVNNKTLTKAKTVTIIKAIGYASSTETAKQITFHAYGKSDGQAVDLGYSITGYADAGAGTAGISWNEGRWTLMVLSPTADAENGKTLARKVVAYLERHTLPIPHQYGVIQLYTDNRQSMVRWQDGKIIYELSGIENPMSLLAAAVSVK</sequence>
<dbReference type="eggNOG" id="ENOG5032QT1">
    <property type="taxonomic scope" value="Bacteria"/>
</dbReference>
<dbReference type="PROSITE" id="PS51257">
    <property type="entry name" value="PROKAR_LIPOPROTEIN"/>
    <property type="match status" value="1"/>
</dbReference>
<evidence type="ECO:0000313" key="4">
    <source>
        <dbReference type="Proteomes" id="UP000018296"/>
    </source>
</evidence>
<evidence type="ECO:0008006" key="5">
    <source>
        <dbReference type="Google" id="ProtNLM"/>
    </source>
</evidence>
<dbReference type="RefSeq" id="WP_023508411.1">
    <property type="nucleotide sequence ID" value="NZ_AWTC01000001.1"/>
</dbReference>
<dbReference type="Proteomes" id="UP000018296">
    <property type="component" value="Unassembled WGS sequence"/>
</dbReference>
<dbReference type="STRING" id="1395513.P343_00425"/>
<evidence type="ECO:0000313" key="3">
    <source>
        <dbReference type="EMBL" id="EST13655.1"/>
    </source>
</evidence>
<keyword evidence="4" id="KW-1185">Reference proteome</keyword>
<dbReference type="AlphaFoldDB" id="V6J1H4"/>
<name>V6J1H4_9BACL</name>
<accession>V6J1H4</accession>
<dbReference type="PATRIC" id="fig|1395513.3.peg.86"/>
<evidence type="ECO:0000256" key="1">
    <source>
        <dbReference type="SAM" id="MobiDB-lite"/>
    </source>
</evidence>
<keyword evidence="2" id="KW-0732">Signal</keyword>
<feature type="chain" id="PRO_5004748775" description="Lipoprotein" evidence="2">
    <location>
        <begin position="24"/>
        <end position="287"/>
    </location>
</feature>
<organism evidence="3 4">
    <name type="scientific">Sporolactobacillus laevolacticus DSM 442</name>
    <dbReference type="NCBI Taxonomy" id="1395513"/>
    <lineage>
        <taxon>Bacteria</taxon>
        <taxon>Bacillati</taxon>
        <taxon>Bacillota</taxon>
        <taxon>Bacilli</taxon>
        <taxon>Bacillales</taxon>
        <taxon>Sporolactobacillaceae</taxon>
        <taxon>Sporolactobacillus</taxon>
    </lineage>
</organism>
<dbReference type="OrthoDB" id="2138638at2"/>
<reference evidence="3 4" key="1">
    <citation type="journal article" date="2013" name="Genome Announc.">
        <title>Genome Sequence of Sporolactobacillus laevolacticus DSM442, an Efficient Polymer-Grade D-Lactate Producer from Agricultural Waste Cottonseed as a Nitrogen Source.</title>
        <authorList>
            <person name="Wang H."/>
            <person name="Wang L."/>
            <person name="Ju J."/>
            <person name="Yu B."/>
            <person name="Ma Y."/>
        </authorList>
    </citation>
    <scope>NUCLEOTIDE SEQUENCE [LARGE SCALE GENOMIC DNA]</scope>
    <source>
        <strain evidence="3 4">DSM 442</strain>
    </source>
</reference>
<gene>
    <name evidence="3" type="ORF">P343_00425</name>
</gene>
<feature type="compositionally biased region" description="Low complexity" evidence="1">
    <location>
        <begin position="36"/>
        <end position="70"/>
    </location>
</feature>